<dbReference type="AlphaFoldDB" id="A0A1Z5KNS4"/>
<comment type="caution">
    <text evidence="1">The sequence shown here is derived from an EMBL/GenBank/DDBJ whole genome shotgun (WGS) entry which is preliminary data.</text>
</comment>
<dbReference type="InterPro" id="IPR032675">
    <property type="entry name" value="LRR_dom_sf"/>
</dbReference>
<dbReference type="Proteomes" id="UP000198406">
    <property type="component" value="Unassembled WGS sequence"/>
</dbReference>
<accession>A0A1Z5KNS4</accession>
<dbReference type="Gene3D" id="3.80.10.10">
    <property type="entry name" value="Ribonuclease Inhibitor"/>
    <property type="match status" value="1"/>
</dbReference>
<evidence type="ECO:0000313" key="2">
    <source>
        <dbReference type="Proteomes" id="UP000198406"/>
    </source>
</evidence>
<dbReference type="InParanoid" id="A0A1Z5KNS4"/>
<evidence type="ECO:0000313" key="1">
    <source>
        <dbReference type="EMBL" id="GAX27732.1"/>
    </source>
</evidence>
<keyword evidence="2" id="KW-1185">Reference proteome</keyword>
<dbReference type="SUPFAM" id="SSF52047">
    <property type="entry name" value="RNI-like"/>
    <property type="match status" value="1"/>
</dbReference>
<reference evidence="1 2" key="1">
    <citation type="journal article" date="2015" name="Plant Cell">
        <title>Oil accumulation by the oleaginous diatom Fistulifera solaris as revealed by the genome and transcriptome.</title>
        <authorList>
            <person name="Tanaka T."/>
            <person name="Maeda Y."/>
            <person name="Veluchamy A."/>
            <person name="Tanaka M."/>
            <person name="Abida H."/>
            <person name="Marechal E."/>
            <person name="Bowler C."/>
            <person name="Muto M."/>
            <person name="Sunaga Y."/>
            <person name="Tanaka M."/>
            <person name="Yoshino T."/>
            <person name="Taniguchi T."/>
            <person name="Fukuda Y."/>
            <person name="Nemoto M."/>
            <person name="Matsumoto M."/>
            <person name="Wong P.S."/>
            <person name="Aburatani S."/>
            <person name="Fujibuchi W."/>
        </authorList>
    </citation>
    <scope>NUCLEOTIDE SEQUENCE [LARGE SCALE GENOMIC DNA]</scope>
    <source>
        <strain evidence="1 2">JPCC DA0580</strain>
    </source>
</reference>
<sequence length="493" mass="55934">MPGHNEDRTALFEVIPEHHCKPEQVARWRQGGETLTQILLQTQFDLDEILTCSYRMAIWRENNTLTYVTPYGSNDLPEQEFLTLKLREKGAILRITGRTHETISQTAAFFLNLMKPSKESALLAVDASNRCLDFRAAPSECLSRIFEAAQHVRFQNLQLSAQQSITLATRPHPVHLTFSNCELEDEGTAFVDYLEKRTQSFGTLRFINITGLNHDNLQRLLQLEMIERLCIHCLEDEGLLPFSTKAKYLDYDISSASLSKADLKSLQIVPNQLALSIEHEAEGFPTQSVVTLFRRITEMGHFEELKISFCFYDDYGYIPECVVQALVQAVIGNINLQVLDLSTNEGDLKWDSHVGALFQGLKDHIKLRSLKLSVHRAAFGPDFSDLRQLLSHNRSIFVTDEDGSIYSDGNLVDELYSLNRFVRCCTDLAVKPPSERLLLVAAALMGRALNEFQCSSLLLSEHADLLCEFVAQYIINRPDNVESSERNQVLSRD</sequence>
<organism evidence="1 2">
    <name type="scientific">Fistulifera solaris</name>
    <name type="common">Oleaginous diatom</name>
    <dbReference type="NCBI Taxonomy" id="1519565"/>
    <lineage>
        <taxon>Eukaryota</taxon>
        <taxon>Sar</taxon>
        <taxon>Stramenopiles</taxon>
        <taxon>Ochrophyta</taxon>
        <taxon>Bacillariophyta</taxon>
        <taxon>Bacillariophyceae</taxon>
        <taxon>Bacillariophycidae</taxon>
        <taxon>Naviculales</taxon>
        <taxon>Naviculaceae</taxon>
        <taxon>Fistulifera</taxon>
    </lineage>
</organism>
<gene>
    <name evidence="1" type="ORF">FisN_13Hh170</name>
</gene>
<dbReference type="EMBL" id="BDSP01000259">
    <property type="protein sequence ID" value="GAX27732.1"/>
    <property type="molecule type" value="Genomic_DNA"/>
</dbReference>
<name>A0A1Z5KNS4_FISSO</name>
<proteinExistence type="predicted"/>
<dbReference type="OrthoDB" id="120976at2759"/>
<protein>
    <submittedName>
        <fullName evidence="1">Uncharacterized protein</fullName>
    </submittedName>
</protein>